<feature type="transmembrane region" description="Helical" evidence="3">
    <location>
        <begin position="303"/>
        <end position="326"/>
    </location>
</feature>
<dbReference type="InterPro" id="IPR011990">
    <property type="entry name" value="TPR-like_helical_dom_sf"/>
</dbReference>
<keyword evidence="5" id="KW-1185">Reference proteome</keyword>
<organism evidence="4 5">
    <name type="scientific">Fannyhessea vaginae PB189-T1-4</name>
    <dbReference type="NCBI Taxonomy" id="866774"/>
    <lineage>
        <taxon>Bacteria</taxon>
        <taxon>Bacillati</taxon>
        <taxon>Actinomycetota</taxon>
        <taxon>Coriobacteriia</taxon>
        <taxon>Coriobacteriales</taxon>
        <taxon>Atopobiaceae</taxon>
        <taxon>Fannyhessea</taxon>
    </lineage>
</organism>
<name>A0ABP2IZ65_9ACTN</name>
<dbReference type="PANTHER" id="PTHR44186:SF1">
    <property type="entry name" value="BARDET-BIEDL SYNDROME 4 PROTEIN"/>
    <property type="match status" value="1"/>
</dbReference>
<comment type="caution">
    <text evidence="4">The sequence shown here is derived from an EMBL/GenBank/DDBJ whole genome shotgun (WGS) entry which is preliminary data.</text>
</comment>
<dbReference type="Gene3D" id="1.25.40.10">
    <property type="entry name" value="Tetratricopeptide repeat domain"/>
    <property type="match status" value="2"/>
</dbReference>
<dbReference type="SUPFAM" id="SSF48452">
    <property type="entry name" value="TPR-like"/>
    <property type="match status" value="1"/>
</dbReference>
<evidence type="ECO:0000256" key="1">
    <source>
        <dbReference type="ARBA" id="ARBA00022737"/>
    </source>
</evidence>
<dbReference type="PANTHER" id="PTHR44186">
    <property type="match status" value="1"/>
</dbReference>
<sequence length="437" mass="46958">MNQQAYERAKQAYQQGNIPEAIASLTAAKNPGELCGQVDHLLGNCYMKMSQFERAAFAYGDALRDSSYGHVGSVACNRGRAFLAAHKPQDAIASLTCALKDETYKTPYKAYMALGSAYMSLNNTRDAGVAYRSAAIDAANPKPAEALKHLGRCFILLGRAVDAIEAYRTALDFATPLADQHAIYADLGLAYIAANRMSEAVDAFNHAVKDGNFTLTQEQQKAFDAARKALSNATGSGPSETDALLAAAGYGSSSMVDPLDPTGKSGAFMPSPEDTGFFSIKEEDLVQQDKEQRKVRRKKHHGGLIAFLVIVLILLLAAGGVCFAFYKGYGWPTQETITKELFSSVSQGKSTAPLLSSQVSMSTKQSIESLLPRDGATVDIKGIDRDMNSSTIYATATLSKGGKQDYTISFVREGIEWKVSDVTVEYASKTSTSSTLS</sequence>
<evidence type="ECO:0000313" key="5">
    <source>
        <dbReference type="Proteomes" id="UP000004431"/>
    </source>
</evidence>
<dbReference type="Proteomes" id="UP000004431">
    <property type="component" value="Unassembled WGS sequence"/>
</dbReference>
<evidence type="ECO:0000313" key="4">
    <source>
        <dbReference type="EMBL" id="EFL44343.1"/>
    </source>
</evidence>
<dbReference type="SMART" id="SM00028">
    <property type="entry name" value="TPR"/>
    <property type="match status" value="4"/>
</dbReference>
<keyword evidence="3" id="KW-0812">Transmembrane</keyword>
<dbReference type="EMBL" id="AEDQ01000017">
    <property type="protein sequence ID" value="EFL44343.1"/>
    <property type="molecule type" value="Genomic_DNA"/>
</dbReference>
<evidence type="ECO:0000256" key="3">
    <source>
        <dbReference type="SAM" id="Phobius"/>
    </source>
</evidence>
<gene>
    <name evidence="4" type="ORF">HMPREF9248_1082</name>
</gene>
<dbReference type="Pfam" id="PF13181">
    <property type="entry name" value="TPR_8"/>
    <property type="match status" value="1"/>
</dbReference>
<dbReference type="Pfam" id="PF13432">
    <property type="entry name" value="TPR_16"/>
    <property type="match status" value="1"/>
</dbReference>
<keyword evidence="2" id="KW-0802">TPR repeat</keyword>
<keyword evidence="1" id="KW-0677">Repeat</keyword>
<dbReference type="InterPro" id="IPR019734">
    <property type="entry name" value="TPR_rpt"/>
</dbReference>
<reference evidence="4 5" key="1">
    <citation type="submission" date="2010-08" db="EMBL/GenBank/DDBJ databases">
        <authorList>
            <person name="Durkin A.S."/>
            <person name="Madupu R."/>
            <person name="Torralba M."/>
            <person name="Gillis M."/>
            <person name="Methe B."/>
            <person name="Sutton G."/>
            <person name="Nelson K.E."/>
        </authorList>
    </citation>
    <scope>NUCLEOTIDE SEQUENCE [LARGE SCALE GENOMIC DNA]</scope>
    <source>
        <strain evidence="4 5">PB189-T1-4</strain>
    </source>
</reference>
<dbReference type="RefSeq" id="WP_006304055.1">
    <property type="nucleotide sequence ID" value="NZ_AEDQ01000017.1"/>
</dbReference>
<accession>A0ABP2IZ65</accession>
<protein>
    <submittedName>
        <fullName evidence="4">Tetratricopeptide repeat protein</fullName>
    </submittedName>
</protein>
<keyword evidence="3" id="KW-1133">Transmembrane helix</keyword>
<proteinExistence type="predicted"/>
<evidence type="ECO:0000256" key="2">
    <source>
        <dbReference type="ARBA" id="ARBA00022803"/>
    </source>
</evidence>
<keyword evidence="3" id="KW-0472">Membrane</keyword>